<dbReference type="Pfam" id="PF00717">
    <property type="entry name" value="Peptidase_S24"/>
    <property type="match status" value="1"/>
</dbReference>
<comment type="similarity">
    <text evidence="1 12">Belongs to the peptidase S24 family.</text>
</comment>
<accession>A0A0G1W9Z4</accession>
<reference evidence="15 16" key="1">
    <citation type="journal article" date="2015" name="Nature">
        <title>rRNA introns, odd ribosomes, and small enigmatic genomes across a large radiation of phyla.</title>
        <authorList>
            <person name="Brown C.T."/>
            <person name="Hug L.A."/>
            <person name="Thomas B.C."/>
            <person name="Sharon I."/>
            <person name="Castelle C.J."/>
            <person name="Singh A."/>
            <person name="Wilkins M.J."/>
            <person name="Williams K.H."/>
            <person name="Banfield J.F."/>
        </authorList>
    </citation>
    <scope>NUCLEOTIDE SEQUENCE [LARGE SCALE GENOMIC DNA]</scope>
</reference>
<feature type="non-terminal residue" evidence="15">
    <location>
        <position position="194"/>
    </location>
</feature>
<keyword evidence="3" id="KW-0235">DNA replication</keyword>
<evidence type="ECO:0000256" key="6">
    <source>
        <dbReference type="ARBA" id="ARBA00022813"/>
    </source>
</evidence>
<dbReference type="CDD" id="cd06529">
    <property type="entry name" value="S24_LexA-like"/>
    <property type="match status" value="1"/>
</dbReference>
<dbReference type="GO" id="GO:0045892">
    <property type="term" value="P:negative regulation of DNA-templated transcription"/>
    <property type="evidence" value="ECO:0007669"/>
    <property type="project" value="InterPro"/>
</dbReference>
<feature type="domain" description="LexA repressor DNA-binding" evidence="14">
    <location>
        <begin position="2"/>
        <end position="62"/>
    </location>
</feature>
<dbReference type="InterPro" id="IPR036388">
    <property type="entry name" value="WH-like_DNA-bd_sf"/>
</dbReference>
<dbReference type="GO" id="GO:0006281">
    <property type="term" value="P:DNA repair"/>
    <property type="evidence" value="ECO:0007669"/>
    <property type="project" value="UniProtKB-KW"/>
</dbReference>
<dbReference type="InterPro" id="IPR015927">
    <property type="entry name" value="Peptidase_S24_S26A/B/C"/>
</dbReference>
<comment type="caution">
    <text evidence="15">The sequence shown here is derived from an EMBL/GenBank/DDBJ whole genome shotgun (WGS) entry which is preliminary data.</text>
</comment>
<dbReference type="InterPro" id="IPR036286">
    <property type="entry name" value="LexA/Signal_pep-like_sf"/>
</dbReference>
<dbReference type="InterPro" id="IPR006199">
    <property type="entry name" value="LexA_DNA-bd_dom"/>
</dbReference>
<evidence type="ECO:0000256" key="8">
    <source>
        <dbReference type="ARBA" id="ARBA00023125"/>
    </source>
</evidence>
<feature type="domain" description="Peptidase S24/S26A/S26B/S26C" evidence="13">
    <location>
        <begin position="76"/>
        <end position="191"/>
    </location>
</feature>
<dbReference type="GO" id="GO:0009432">
    <property type="term" value="P:SOS response"/>
    <property type="evidence" value="ECO:0007669"/>
    <property type="project" value="UniProtKB-KW"/>
</dbReference>
<evidence type="ECO:0000259" key="14">
    <source>
        <dbReference type="Pfam" id="PF01726"/>
    </source>
</evidence>
<keyword evidence="7" id="KW-0805">Transcription regulation</keyword>
<dbReference type="SUPFAM" id="SSF51306">
    <property type="entry name" value="LexA/Signal peptidase"/>
    <property type="match status" value="1"/>
</dbReference>
<keyword evidence="9" id="KW-0804">Transcription</keyword>
<evidence type="ECO:0000256" key="5">
    <source>
        <dbReference type="ARBA" id="ARBA00022801"/>
    </source>
</evidence>
<name>A0A0G1W9Z4_9BACT</name>
<dbReference type="PANTHER" id="PTHR33516">
    <property type="entry name" value="LEXA REPRESSOR"/>
    <property type="match status" value="1"/>
</dbReference>
<keyword evidence="10" id="KW-0234">DNA repair</keyword>
<dbReference type="InterPro" id="IPR050077">
    <property type="entry name" value="LexA_repressor"/>
</dbReference>
<keyword evidence="11" id="KW-0742">SOS response</keyword>
<dbReference type="SUPFAM" id="SSF46785">
    <property type="entry name" value="Winged helix' DNA-binding domain"/>
    <property type="match status" value="1"/>
</dbReference>
<evidence type="ECO:0000256" key="11">
    <source>
        <dbReference type="ARBA" id="ARBA00023236"/>
    </source>
</evidence>
<keyword evidence="6 12" id="KW-0068">Autocatalytic cleavage</keyword>
<evidence type="ECO:0000256" key="7">
    <source>
        <dbReference type="ARBA" id="ARBA00023015"/>
    </source>
</evidence>
<proteinExistence type="inferred from homology"/>
<evidence type="ECO:0000259" key="13">
    <source>
        <dbReference type="Pfam" id="PF00717"/>
    </source>
</evidence>
<evidence type="ECO:0000256" key="1">
    <source>
        <dbReference type="ARBA" id="ARBA00007484"/>
    </source>
</evidence>
<dbReference type="InterPro" id="IPR006197">
    <property type="entry name" value="Peptidase_S24_LexA"/>
</dbReference>
<evidence type="ECO:0000256" key="3">
    <source>
        <dbReference type="ARBA" id="ARBA00022705"/>
    </source>
</evidence>
<dbReference type="InterPro" id="IPR006200">
    <property type="entry name" value="LexA"/>
</dbReference>
<keyword evidence="4" id="KW-0227">DNA damage</keyword>
<keyword evidence="8" id="KW-0238">DNA-binding</keyword>
<dbReference type="HAMAP" id="MF_00015">
    <property type="entry name" value="LexA"/>
    <property type="match status" value="1"/>
</dbReference>
<dbReference type="InterPro" id="IPR036390">
    <property type="entry name" value="WH_DNA-bd_sf"/>
</dbReference>
<evidence type="ECO:0000313" key="16">
    <source>
        <dbReference type="Proteomes" id="UP000034739"/>
    </source>
</evidence>
<evidence type="ECO:0000256" key="9">
    <source>
        <dbReference type="ARBA" id="ARBA00023163"/>
    </source>
</evidence>
<evidence type="ECO:0000256" key="10">
    <source>
        <dbReference type="ARBA" id="ARBA00023204"/>
    </source>
</evidence>
<dbReference type="GO" id="GO:0003677">
    <property type="term" value="F:DNA binding"/>
    <property type="evidence" value="ECO:0007669"/>
    <property type="project" value="UniProtKB-KW"/>
</dbReference>
<protein>
    <submittedName>
        <fullName evidence="15">LexA repressor</fullName>
    </submittedName>
</protein>
<evidence type="ECO:0000256" key="2">
    <source>
        <dbReference type="ARBA" id="ARBA00022491"/>
    </source>
</evidence>
<keyword evidence="5 12" id="KW-0378">Hydrolase</keyword>
<dbReference type="PANTHER" id="PTHR33516:SF2">
    <property type="entry name" value="LEXA REPRESSOR-RELATED"/>
    <property type="match status" value="1"/>
</dbReference>
<dbReference type="AlphaFoldDB" id="A0A0G1W9Z4"/>
<evidence type="ECO:0000313" key="15">
    <source>
        <dbReference type="EMBL" id="KKU87143.1"/>
    </source>
</evidence>
<dbReference type="Proteomes" id="UP000034739">
    <property type="component" value="Unassembled WGS sequence"/>
</dbReference>
<sequence>MLTPTKKKVLDFIGSYSKKNGLSPSLQEICKGLRLKSVSTIHQHVNELEESGYLKKENRRHRSIEISKQEIMVSIPLLGIIAAGEPIEVIENKETIAIPKSRLPRSGEVYALRVQGDSMIDEGINDGDTILINKQDTAENGDKVVALLNGNEATLKTFYKEKGQIRLQPANKNYKPILIKSGQQLALQGVLLDV</sequence>
<gene>
    <name evidence="15" type="ORF">UY16_C0037G0008</name>
</gene>
<dbReference type="GO" id="GO:0006260">
    <property type="term" value="P:DNA replication"/>
    <property type="evidence" value="ECO:0007669"/>
    <property type="project" value="UniProtKB-KW"/>
</dbReference>
<dbReference type="InterPro" id="IPR039418">
    <property type="entry name" value="LexA-like"/>
</dbReference>
<dbReference type="PRINTS" id="PR00726">
    <property type="entry name" value="LEXASERPTASE"/>
</dbReference>
<dbReference type="Gene3D" id="1.10.10.10">
    <property type="entry name" value="Winged helix-like DNA-binding domain superfamily/Winged helix DNA-binding domain"/>
    <property type="match status" value="1"/>
</dbReference>
<dbReference type="EMBL" id="LCOY01000037">
    <property type="protein sequence ID" value="KKU87143.1"/>
    <property type="molecule type" value="Genomic_DNA"/>
</dbReference>
<dbReference type="GO" id="GO:0004252">
    <property type="term" value="F:serine-type endopeptidase activity"/>
    <property type="evidence" value="ECO:0007669"/>
    <property type="project" value="InterPro"/>
</dbReference>
<dbReference type="NCBIfam" id="TIGR00498">
    <property type="entry name" value="lexA"/>
    <property type="match status" value="1"/>
</dbReference>
<dbReference type="Gene3D" id="2.10.109.10">
    <property type="entry name" value="Umud Fragment, subunit A"/>
    <property type="match status" value="1"/>
</dbReference>
<keyword evidence="2" id="KW-0678">Repressor</keyword>
<evidence type="ECO:0000256" key="4">
    <source>
        <dbReference type="ARBA" id="ARBA00022763"/>
    </source>
</evidence>
<evidence type="ECO:0000256" key="12">
    <source>
        <dbReference type="RuleBase" id="RU003991"/>
    </source>
</evidence>
<dbReference type="GO" id="GO:0006508">
    <property type="term" value="P:proteolysis"/>
    <property type="evidence" value="ECO:0007669"/>
    <property type="project" value="InterPro"/>
</dbReference>
<dbReference type="Pfam" id="PF01726">
    <property type="entry name" value="LexA_DNA_bind"/>
    <property type="match status" value="1"/>
</dbReference>
<organism evidence="15 16">
    <name type="scientific">Candidatus Gottesmanbacteria bacterium GW2011_GWA2_47_9</name>
    <dbReference type="NCBI Taxonomy" id="1618445"/>
    <lineage>
        <taxon>Bacteria</taxon>
        <taxon>Candidatus Gottesmaniibacteriota</taxon>
    </lineage>
</organism>